<sequence>MGDTPATLLNWPSKQRMPKLPVIGPTNNGKSMIVEKGVIPPVDSRPDGDHSKPVPDDEAALLSVSAAQPGGRTGRILGPGNTEVEWRRKCPVREMRRTIGAGREPP</sequence>
<comment type="caution">
    <text evidence="2">The sequence shown here is derived from an EMBL/GenBank/DDBJ whole genome shotgun (WGS) entry which is preliminary data.</text>
</comment>
<dbReference type="Proteomes" id="UP001596004">
    <property type="component" value="Unassembled WGS sequence"/>
</dbReference>
<gene>
    <name evidence="2" type="ORF">ACFO60_29615</name>
</gene>
<name>A0ABV9CQ14_9ACTN</name>
<dbReference type="InterPro" id="IPR008868">
    <property type="entry name" value="TniB"/>
</dbReference>
<proteinExistence type="predicted"/>
<dbReference type="Pfam" id="PF05621">
    <property type="entry name" value="TniB"/>
    <property type="match status" value="1"/>
</dbReference>
<evidence type="ECO:0000256" key="1">
    <source>
        <dbReference type="SAM" id="MobiDB-lite"/>
    </source>
</evidence>
<dbReference type="RefSeq" id="WP_380846551.1">
    <property type="nucleotide sequence ID" value="NZ_JBHSFP010000026.1"/>
</dbReference>
<accession>A0ABV9CQ14</accession>
<organism evidence="2 3">
    <name type="scientific">Sphaerisporangium dianthi</name>
    <dbReference type="NCBI Taxonomy" id="1436120"/>
    <lineage>
        <taxon>Bacteria</taxon>
        <taxon>Bacillati</taxon>
        <taxon>Actinomycetota</taxon>
        <taxon>Actinomycetes</taxon>
        <taxon>Streptosporangiales</taxon>
        <taxon>Streptosporangiaceae</taxon>
        <taxon>Sphaerisporangium</taxon>
    </lineage>
</organism>
<evidence type="ECO:0000313" key="3">
    <source>
        <dbReference type="Proteomes" id="UP001596004"/>
    </source>
</evidence>
<dbReference type="EMBL" id="JBHSFP010000026">
    <property type="protein sequence ID" value="MFC4534937.1"/>
    <property type="molecule type" value="Genomic_DNA"/>
</dbReference>
<evidence type="ECO:0000313" key="2">
    <source>
        <dbReference type="EMBL" id="MFC4534937.1"/>
    </source>
</evidence>
<protein>
    <submittedName>
        <fullName evidence="2">TniB family NTP-binding protein</fullName>
    </submittedName>
</protein>
<feature type="region of interest" description="Disordered" evidence="1">
    <location>
        <begin position="1"/>
        <end position="32"/>
    </location>
</feature>
<reference evidence="3" key="1">
    <citation type="journal article" date="2019" name="Int. J. Syst. Evol. Microbiol.">
        <title>The Global Catalogue of Microorganisms (GCM) 10K type strain sequencing project: providing services to taxonomists for standard genome sequencing and annotation.</title>
        <authorList>
            <consortium name="The Broad Institute Genomics Platform"/>
            <consortium name="The Broad Institute Genome Sequencing Center for Infectious Disease"/>
            <person name="Wu L."/>
            <person name="Ma J."/>
        </authorList>
    </citation>
    <scope>NUCLEOTIDE SEQUENCE [LARGE SCALE GENOMIC DNA]</scope>
    <source>
        <strain evidence="3">CGMCC 4.7132</strain>
    </source>
</reference>
<keyword evidence="3" id="KW-1185">Reference proteome</keyword>